<evidence type="ECO:0000313" key="1">
    <source>
        <dbReference type="EMBL" id="KAL3953071.1"/>
    </source>
</evidence>
<dbReference type="Proteomes" id="UP001638806">
    <property type="component" value="Unassembled WGS sequence"/>
</dbReference>
<dbReference type="EMBL" id="JBGNUJ010000012">
    <property type="protein sequence ID" value="KAL3953071.1"/>
    <property type="molecule type" value="Genomic_DNA"/>
</dbReference>
<reference evidence="1" key="1">
    <citation type="submission" date="2024-12" db="EMBL/GenBank/DDBJ databases">
        <title>Comparative genomics and development of molecular markers within Purpureocillium lilacinum and among Purpureocillium species.</title>
        <authorList>
            <person name="Yeh Z.-Y."/>
            <person name="Ni N.-T."/>
            <person name="Lo P.-H."/>
            <person name="Mushyakhwo K."/>
            <person name="Lin C.-F."/>
            <person name="Nai Y.-S."/>
        </authorList>
    </citation>
    <scope>NUCLEOTIDE SEQUENCE</scope>
    <source>
        <strain evidence="1">NCHU-NPUST-175</strain>
    </source>
</reference>
<comment type="caution">
    <text evidence="1">The sequence shown here is derived from an EMBL/GenBank/DDBJ whole genome shotgun (WGS) entry which is preliminary data.</text>
</comment>
<evidence type="ECO:0000313" key="2">
    <source>
        <dbReference type="Proteomes" id="UP001638806"/>
    </source>
</evidence>
<name>A0ACC4D9M6_PURLI</name>
<accession>A0ACC4D9M6</accession>
<sequence length="167" mass="17855">MARTRQNRQTAVVPLCLCCPVGQQGWQQQAATVAATLADGAPSRHPQSLSAQKASHLHVARPLTNLAHSVIACPPLNHPSIPRGRVPESGKVLLPLPYSVAPKTLIPEYPGMSPSSQQGPGAGRTSPPPLFPGRQVPAPSYLPSITYYRPHRGALSAKHQEDHLQRA</sequence>
<organism evidence="1 2">
    <name type="scientific">Purpureocillium lilacinum</name>
    <name type="common">Paecilomyces lilacinus</name>
    <dbReference type="NCBI Taxonomy" id="33203"/>
    <lineage>
        <taxon>Eukaryota</taxon>
        <taxon>Fungi</taxon>
        <taxon>Dikarya</taxon>
        <taxon>Ascomycota</taxon>
        <taxon>Pezizomycotina</taxon>
        <taxon>Sordariomycetes</taxon>
        <taxon>Hypocreomycetidae</taxon>
        <taxon>Hypocreales</taxon>
        <taxon>Ophiocordycipitaceae</taxon>
        <taxon>Purpureocillium</taxon>
    </lineage>
</organism>
<protein>
    <submittedName>
        <fullName evidence="1">Uncharacterized protein</fullName>
    </submittedName>
</protein>
<proteinExistence type="predicted"/>
<gene>
    <name evidence="1" type="ORF">ACCO45_013014</name>
</gene>
<keyword evidence="2" id="KW-1185">Reference proteome</keyword>